<protein>
    <submittedName>
        <fullName evidence="1">Uncharacterized protein</fullName>
    </submittedName>
</protein>
<sequence>METKNCQQCKKSFEIESEDFDFYEKIGVPAPTFCPECRLIRRLTFRNDRTLYKRTCEMCNNDVISIYHPGGKTKIVCQKCWWGDDFDASKYGKDYDFSKPFFEQYKELMSEVPFMANFVVDESRMVNSPYNNMVVDLRNCYFLTNADFNEDCAYGSETEKSKNCIDINLVHKSEMCYECVNIQNCYRAFYSIDCESSSDIWFCRDCNGCTDCFGCVNLRKQSFCIFNEPMGSKEAYMEKLKELKLDSRKGIKNIKRKVVEFWKTGITKYMHEKQNDNATGDYIYNSKNIKESWIVYGGWNIKYSQYLIAPTTKDSYDLTQFGDNAELFYEILQGGSGGSNVRFSWFAVNEDRNIDYCIQVMTSHDMFGCIGLRKKGFYILNKEYTEEEYKILREKIIEQMKTMPYKDSQGLSYSYGEFFPSELSPFAYNETTAQEFFPLNERVAKERGYEWYIREQRNYKPTLLVDDIPDVISEVPDTITNEIIECENNGDENKNCATAFKVIPDEFGFYQRFNIPLPSKCPNCRHAERMKLRNGPIFRTGKCAFTGCDKEIITAYSENTPNLYCREHYLQTVV</sequence>
<gene>
    <name evidence="1" type="ORF">UR64_C0024G0002</name>
</gene>
<dbReference type="EMBL" id="LBPY01000024">
    <property type="protein sequence ID" value="KKP65588.1"/>
    <property type="molecule type" value="Genomic_DNA"/>
</dbReference>
<organism evidence="1 2">
    <name type="scientific">Candidatus Nomurabacteria bacterium GW2011_GWE1_35_16</name>
    <dbReference type="NCBI Taxonomy" id="1618761"/>
    <lineage>
        <taxon>Bacteria</taxon>
        <taxon>Candidatus Nomuraibacteriota</taxon>
    </lineage>
</organism>
<accession>A0A0G0B8A0</accession>
<proteinExistence type="predicted"/>
<evidence type="ECO:0000313" key="2">
    <source>
        <dbReference type="Proteomes" id="UP000034952"/>
    </source>
</evidence>
<dbReference type="AlphaFoldDB" id="A0A0G0B8A0"/>
<dbReference type="Proteomes" id="UP000034952">
    <property type="component" value="Unassembled WGS sequence"/>
</dbReference>
<comment type="caution">
    <text evidence="1">The sequence shown here is derived from an EMBL/GenBank/DDBJ whole genome shotgun (WGS) entry which is preliminary data.</text>
</comment>
<name>A0A0G0B8A0_9BACT</name>
<evidence type="ECO:0000313" key="1">
    <source>
        <dbReference type="EMBL" id="KKP65588.1"/>
    </source>
</evidence>
<reference evidence="1 2" key="1">
    <citation type="journal article" date="2015" name="Nature">
        <title>rRNA introns, odd ribosomes, and small enigmatic genomes across a large radiation of phyla.</title>
        <authorList>
            <person name="Brown C.T."/>
            <person name="Hug L.A."/>
            <person name="Thomas B.C."/>
            <person name="Sharon I."/>
            <person name="Castelle C.J."/>
            <person name="Singh A."/>
            <person name="Wilkins M.J."/>
            <person name="Williams K.H."/>
            <person name="Banfield J.F."/>
        </authorList>
    </citation>
    <scope>NUCLEOTIDE SEQUENCE [LARGE SCALE GENOMIC DNA]</scope>
</reference>